<keyword evidence="4" id="KW-1185">Reference proteome</keyword>
<dbReference type="EMBL" id="BQNB010011162">
    <property type="protein sequence ID" value="GJS86992.1"/>
    <property type="molecule type" value="Genomic_DNA"/>
</dbReference>
<evidence type="ECO:0000259" key="2">
    <source>
        <dbReference type="Pfam" id="PF07727"/>
    </source>
</evidence>
<proteinExistence type="predicted"/>
<sequence length="391" mass="44307">MIIKKDSEIVKAKGERKSLALKAKKESNDEECSTSVIEDEEYAMAVIDFKLFFKRGGRSKEIKFVKSQNETPSGGGPPNTEGGPHKEQMTPKELRDRLVTFSEHNSEITKDGKVIGRGIRKKGLYKSKDKIYLATIDENSTLWHRRLGHANMRLIQSLASKELVFRNKLDENGVVSQNKARLVAQGYNQQEGIDYDETYTPVARLESIRILLAYSCALECESVDSTKYRGMIAVKRILRYIKGTTHLGLWYPKGTDIETVVYVDSDDAGDYVDRKRTSGICTFVGCCLTSWFSKKQTALAISTTEAAYREMEGKDSGGSKQTLAKNPDTPVTKGELGRQKKPRKATEEAEKKKKENEEAERRRKAMEDKRVVEEQERKRKAEQDRKNAKDA</sequence>
<evidence type="ECO:0000313" key="3">
    <source>
        <dbReference type="EMBL" id="GJS86992.1"/>
    </source>
</evidence>
<protein>
    <submittedName>
        <fullName evidence="3">Copia protein</fullName>
    </submittedName>
</protein>
<feature type="compositionally biased region" description="Basic and acidic residues" evidence="1">
    <location>
        <begin position="344"/>
        <end position="391"/>
    </location>
</feature>
<dbReference type="InterPro" id="IPR013103">
    <property type="entry name" value="RVT_2"/>
</dbReference>
<organism evidence="3 4">
    <name type="scientific">Tanacetum coccineum</name>
    <dbReference type="NCBI Taxonomy" id="301880"/>
    <lineage>
        <taxon>Eukaryota</taxon>
        <taxon>Viridiplantae</taxon>
        <taxon>Streptophyta</taxon>
        <taxon>Embryophyta</taxon>
        <taxon>Tracheophyta</taxon>
        <taxon>Spermatophyta</taxon>
        <taxon>Magnoliopsida</taxon>
        <taxon>eudicotyledons</taxon>
        <taxon>Gunneridae</taxon>
        <taxon>Pentapetalae</taxon>
        <taxon>asterids</taxon>
        <taxon>campanulids</taxon>
        <taxon>Asterales</taxon>
        <taxon>Asteraceae</taxon>
        <taxon>Asteroideae</taxon>
        <taxon>Anthemideae</taxon>
        <taxon>Anthemidinae</taxon>
        <taxon>Tanacetum</taxon>
    </lineage>
</organism>
<reference evidence="3" key="2">
    <citation type="submission" date="2022-01" db="EMBL/GenBank/DDBJ databases">
        <authorList>
            <person name="Yamashiro T."/>
            <person name="Shiraishi A."/>
            <person name="Satake H."/>
            <person name="Nakayama K."/>
        </authorList>
    </citation>
    <scope>NUCLEOTIDE SEQUENCE</scope>
</reference>
<dbReference type="Pfam" id="PF07727">
    <property type="entry name" value="RVT_2"/>
    <property type="match status" value="1"/>
</dbReference>
<dbReference type="Proteomes" id="UP001151760">
    <property type="component" value="Unassembled WGS sequence"/>
</dbReference>
<evidence type="ECO:0000313" key="4">
    <source>
        <dbReference type="Proteomes" id="UP001151760"/>
    </source>
</evidence>
<comment type="caution">
    <text evidence="3">The sequence shown here is derived from an EMBL/GenBank/DDBJ whole genome shotgun (WGS) entry which is preliminary data.</text>
</comment>
<dbReference type="PANTHER" id="PTHR11439:SF463">
    <property type="entry name" value="REVERSE TRANSCRIPTASE TY1_COPIA-TYPE DOMAIN-CONTAINING PROTEIN"/>
    <property type="match status" value="1"/>
</dbReference>
<dbReference type="CDD" id="cd09272">
    <property type="entry name" value="RNase_HI_RT_Ty1"/>
    <property type="match status" value="1"/>
</dbReference>
<dbReference type="PANTHER" id="PTHR11439">
    <property type="entry name" value="GAG-POL-RELATED RETROTRANSPOSON"/>
    <property type="match status" value="1"/>
</dbReference>
<name>A0ABQ4ZCU7_9ASTR</name>
<accession>A0ABQ4ZCU7</accession>
<reference evidence="3" key="1">
    <citation type="journal article" date="2022" name="Int. J. Mol. Sci.">
        <title>Draft Genome of Tanacetum Coccineum: Genomic Comparison of Closely Related Tanacetum-Family Plants.</title>
        <authorList>
            <person name="Yamashiro T."/>
            <person name="Shiraishi A."/>
            <person name="Nakayama K."/>
            <person name="Satake H."/>
        </authorList>
    </citation>
    <scope>NUCLEOTIDE SEQUENCE</scope>
</reference>
<feature type="region of interest" description="Disordered" evidence="1">
    <location>
        <begin position="311"/>
        <end position="391"/>
    </location>
</feature>
<evidence type="ECO:0000256" key="1">
    <source>
        <dbReference type="SAM" id="MobiDB-lite"/>
    </source>
</evidence>
<feature type="domain" description="Reverse transcriptase Ty1/copia-type" evidence="2">
    <location>
        <begin position="162"/>
        <end position="217"/>
    </location>
</feature>
<feature type="region of interest" description="Disordered" evidence="1">
    <location>
        <begin position="64"/>
        <end position="90"/>
    </location>
</feature>
<gene>
    <name evidence="3" type="ORF">Tco_0769628</name>
</gene>